<proteinExistence type="predicted"/>
<evidence type="ECO:0000313" key="2">
    <source>
        <dbReference type="Proteomes" id="UP001565927"/>
    </source>
</evidence>
<dbReference type="Proteomes" id="UP001565927">
    <property type="component" value="Unassembled WGS sequence"/>
</dbReference>
<dbReference type="SUPFAM" id="SSF53795">
    <property type="entry name" value="PEP carboxykinase-like"/>
    <property type="match status" value="1"/>
</dbReference>
<sequence>MHEPTAAYGLTFPDLVGGREFLRPPRGDETAWRITREVTDRPAAPAGVGEDEITDRYAVHPLGDGGVARIDRATRTTHLTTAHPVTDREVVHPHLASTAVVTALWRGLPALHAGAVSLGHDVFVVLGERGAGKSTAVWSLLQQGFAHVSDDVVLVAGDAVLPGPRCVDLRAPVARRLGVGEDLGVVGRRERWRAGVRGEPSPDLRLAGFVHLDWTGGRCSSIEDVPFPHRLRAVGAALAARVPQHDPAQLLRLAAVPALRWARPRDLDRVHESAGELASALRG</sequence>
<dbReference type="EMBL" id="JBGFTU010000014">
    <property type="protein sequence ID" value="MEZ0165660.1"/>
    <property type="molecule type" value="Genomic_DNA"/>
</dbReference>
<dbReference type="Gene3D" id="3.40.50.300">
    <property type="entry name" value="P-loop containing nucleotide triphosphate hydrolases"/>
    <property type="match status" value="1"/>
</dbReference>
<reference evidence="1 2" key="1">
    <citation type="submission" date="2024-07" db="EMBL/GenBank/DDBJ databases">
        <authorList>
            <person name="Thanompreechachai J."/>
            <person name="Duangmal K."/>
        </authorList>
    </citation>
    <scope>NUCLEOTIDE SEQUENCE [LARGE SCALE GENOMIC DNA]</scope>
    <source>
        <strain evidence="1 2">LSe6-4</strain>
    </source>
</reference>
<organism evidence="1 2">
    <name type="scientific">Kineococcus halophytocola</name>
    <dbReference type="NCBI Taxonomy" id="3234027"/>
    <lineage>
        <taxon>Bacteria</taxon>
        <taxon>Bacillati</taxon>
        <taxon>Actinomycetota</taxon>
        <taxon>Actinomycetes</taxon>
        <taxon>Kineosporiales</taxon>
        <taxon>Kineosporiaceae</taxon>
        <taxon>Kineococcus</taxon>
    </lineage>
</organism>
<comment type="caution">
    <text evidence="1">The sequence shown here is derived from an EMBL/GenBank/DDBJ whole genome shotgun (WGS) entry which is preliminary data.</text>
</comment>
<dbReference type="InterPro" id="IPR027417">
    <property type="entry name" value="P-loop_NTPase"/>
</dbReference>
<keyword evidence="2" id="KW-1185">Reference proteome</keyword>
<gene>
    <name evidence="1" type="ORF">AB2L27_12935</name>
</gene>
<dbReference type="RefSeq" id="WP_370441888.1">
    <property type="nucleotide sequence ID" value="NZ_JBGFTU010000014.1"/>
</dbReference>
<accession>A0ABV4H268</accession>
<protein>
    <recommendedName>
        <fullName evidence="3">Serine kinase</fullName>
    </recommendedName>
</protein>
<evidence type="ECO:0000313" key="1">
    <source>
        <dbReference type="EMBL" id="MEZ0165660.1"/>
    </source>
</evidence>
<evidence type="ECO:0008006" key="3">
    <source>
        <dbReference type="Google" id="ProtNLM"/>
    </source>
</evidence>
<name>A0ABV4H268_9ACTN</name>